<evidence type="ECO:0000256" key="3">
    <source>
        <dbReference type="SAM" id="SignalP"/>
    </source>
</evidence>
<dbReference type="PROSITE" id="PS51257">
    <property type="entry name" value="PROKAR_LIPOPROTEIN"/>
    <property type="match status" value="1"/>
</dbReference>
<dbReference type="SUPFAM" id="SSF101148">
    <property type="entry name" value="Plant invertase/pectin methylesterase inhibitor"/>
    <property type="match status" value="1"/>
</dbReference>
<dbReference type="PANTHER" id="PTHR31080">
    <property type="entry name" value="PECTINESTERASE INHIBITOR-LIKE"/>
    <property type="match status" value="1"/>
</dbReference>
<feature type="chain" id="PRO_5035740082" description="Pectinesterase inhibitor domain-containing protein" evidence="3">
    <location>
        <begin position="29"/>
        <end position="165"/>
    </location>
</feature>
<dbReference type="NCBIfam" id="TIGR01614">
    <property type="entry name" value="PME_inhib"/>
    <property type="match status" value="1"/>
</dbReference>
<evidence type="ECO:0000256" key="2">
    <source>
        <dbReference type="ARBA" id="ARBA00038471"/>
    </source>
</evidence>
<feature type="domain" description="Pectinesterase inhibitor" evidence="4">
    <location>
        <begin position="23"/>
        <end position="155"/>
    </location>
</feature>
<dbReference type="GO" id="GO:0004857">
    <property type="term" value="F:enzyme inhibitor activity"/>
    <property type="evidence" value="ECO:0007669"/>
    <property type="project" value="InterPro"/>
</dbReference>
<evidence type="ECO:0000259" key="4">
    <source>
        <dbReference type="SMART" id="SM00856"/>
    </source>
</evidence>
<feature type="signal peptide" evidence="3">
    <location>
        <begin position="1"/>
        <end position="28"/>
    </location>
</feature>
<evidence type="ECO:0000313" key="6">
    <source>
        <dbReference type="Proteomes" id="UP000811609"/>
    </source>
</evidence>
<dbReference type="SMART" id="SM00856">
    <property type="entry name" value="PMEI"/>
    <property type="match status" value="1"/>
</dbReference>
<accession>A0A8T1QL62</accession>
<reference evidence="5" key="1">
    <citation type="submission" date="2020-12" db="EMBL/GenBank/DDBJ databases">
        <title>WGS assembly of Carya illinoinensis cv. Pawnee.</title>
        <authorList>
            <person name="Platts A."/>
            <person name="Shu S."/>
            <person name="Wright S."/>
            <person name="Barry K."/>
            <person name="Edger P."/>
            <person name="Pires J.C."/>
            <person name="Schmutz J."/>
        </authorList>
    </citation>
    <scope>NUCLEOTIDE SEQUENCE</scope>
    <source>
        <tissue evidence="5">Leaf</tissue>
    </source>
</reference>
<dbReference type="InterPro" id="IPR051955">
    <property type="entry name" value="PME_Inhibitor"/>
</dbReference>
<sequence length="165" mass="17737">MAIKHCMISFSLVFLATVTILLAGQACAKNLCDKADYQPLCFSVIKGQTDAYSALESAITILISQSHRAKSSAGKQGDSENLDVCKESFDDAISNLEKSLNNLKSRDMAGLNINLSAALTDFATCDDTFAESSETNPIGKTDTLLSHMASNCLYLSSLIHKGHHN</sequence>
<evidence type="ECO:0000313" key="5">
    <source>
        <dbReference type="EMBL" id="KAG6655001.1"/>
    </source>
</evidence>
<comment type="caution">
    <text evidence="5">The sequence shown here is derived from an EMBL/GenBank/DDBJ whole genome shotgun (WGS) entry which is preliminary data.</text>
</comment>
<dbReference type="CDD" id="cd15800">
    <property type="entry name" value="PMEI-like_2"/>
    <property type="match status" value="1"/>
</dbReference>
<keyword evidence="1 3" id="KW-0732">Signal</keyword>
<dbReference type="Proteomes" id="UP000811609">
    <property type="component" value="Chromosome 5"/>
</dbReference>
<dbReference type="AlphaFoldDB" id="A0A8T1QL62"/>
<evidence type="ECO:0000256" key="1">
    <source>
        <dbReference type="ARBA" id="ARBA00022729"/>
    </source>
</evidence>
<proteinExistence type="inferred from homology"/>
<dbReference type="EMBL" id="CM031813">
    <property type="protein sequence ID" value="KAG6655001.1"/>
    <property type="molecule type" value="Genomic_DNA"/>
</dbReference>
<name>A0A8T1QL62_CARIL</name>
<organism evidence="5 6">
    <name type="scientific">Carya illinoinensis</name>
    <name type="common">Pecan</name>
    <dbReference type="NCBI Taxonomy" id="32201"/>
    <lineage>
        <taxon>Eukaryota</taxon>
        <taxon>Viridiplantae</taxon>
        <taxon>Streptophyta</taxon>
        <taxon>Embryophyta</taxon>
        <taxon>Tracheophyta</taxon>
        <taxon>Spermatophyta</taxon>
        <taxon>Magnoliopsida</taxon>
        <taxon>eudicotyledons</taxon>
        <taxon>Gunneridae</taxon>
        <taxon>Pentapetalae</taxon>
        <taxon>rosids</taxon>
        <taxon>fabids</taxon>
        <taxon>Fagales</taxon>
        <taxon>Juglandaceae</taxon>
        <taxon>Carya</taxon>
    </lineage>
</organism>
<dbReference type="PANTHER" id="PTHR31080:SF274">
    <property type="entry name" value="PECTINESTERASE_PECTINESTERASE INHIBITOR 26"/>
    <property type="match status" value="1"/>
</dbReference>
<gene>
    <name evidence="5" type="ORF">CIPAW_05G184900</name>
</gene>
<dbReference type="Gene3D" id="1.20.140.40">
    <property type="entry name" value="Invertase/pectin methylesterase inhibitor family protein"/>
    <property type="match status" value="1"/>
</dbReference>
<comment type="similarity">
    <text evidence="2">Belongs to the PMEI family.</text>
</comment>
<dbReference type="OrthoDB" id="770764at2759"/>
<dbReference type="InterPro" id="IPR035513">
    <property type="entry name" value="Invertase/methylesterase_inhib"/>
</dbReference>
<protein>
    <recommendedName>
        <fullName evidence="4">Pectinesterase inhibitor domain-containing protein</fullName>
    </recommendedName>
</protein>
<dbReference type="InterPro" id="IPR006501">
    <property type="entry name" value="Pectinesterase_inhib_dom"/>
</dbReference>
<keyword evidence="6" id="KW-1185">Reference proteome</keyword>
<dbReference type="Pfam" id="PF04043">
    <property type="entry name" value="PMEI"/>
    <property type="match status" value="1"/>
</dbReference>